<dbReference type="Pfam" id="PF13439">
    <property type="entry name" value="Glyco_transf_4"/>
    <property type="match status" value="1"/>
</dbReference>
<organism evidence="2 3">
    <name type="scientific">Aminobacter aminovorans</name>
    <name type="common">Chelatobacter heintzii</name>
    <dbReference type="NCBI Taxonomy" id="83263"/>
    <lineage>
        <taxon>Bacteria</taxon>
        <taxon>Pseudomonadati</taxon>
        <taxon>Pseudomonadota</taxon>
        <taxon>Alphaproteobacteria</taxon>
        <taxon>Hyphomicrobiales</taxon>
        <taxon>Phyllobacteriaceae</taxon>
        <taxon>Aminobacter</taxon>
    </lineage>
</organism>
<dbReference type="AlphaFoldDB" id="A0A380WIW3"/>
<dbReference type="RefSeq" id="WP_115731195.1">
    <property type="nucleotide sequence ID" value="NZ_BAAAVY010000019.1"/>
</dbReference>
<reference evidence="2 3" key="1">
    <citation type="submission" date="2018-06" db="EMBL/GenBank/DDBJ databases">
        <authorList>
            <consortium name="Pathogen Informatics"/>
            <person name="Doyle S."/>
        </authorList>
    </citation>
    <scope>NUCLEOTIDE SEQUENCE [LARGE SCALE GENOMIC DNA]</scope>
    <source>
        <strain evidence="2 3">NCTC10684</strain>
    </source>
</reference>
<dbReference type="PANTHER" id="PTHR12526:SF630">
    <property type="entry name" value="GLYCOSYLTRANSFERASE"/>
    <property type="match status" value="1"/>
</dbReference>
<dbReference type="SUPFAM" id="SSF53756">
    <property type="entry name" value="UDP-Glycosyltransferase/glycogen phosphorylase"/>
    <property type="match status" value="1"/>
</dbReference>
<dbReference type="GO" id="GO:0103011">
    <property type="term" value="F:mannosylfructose-phosphate synthase activity"/>
    <property type="evidence" value="ECO:0007669"/>
    <property type="project" value="UniProtKB-EC"/>
</dbReference>
<dbReference type="Pfam" id="PF13692">
    <property type="entry name" value="Glyco_trans_1_4"/>
    <property type="match status" value="1"/>
</dbReference>
<evidence type="ECO:0000259" key="1">
    <source>
        <dbReference type="Pfam" id="PF13439"/>
    </source>
</evidence>
<dbReference type="Proteomes" id="UP000254701">
    <property type="component" value="Unassembled WGS sequence"/>
</dbReference>
<evidence type="ECO:0000313" key="3">
    <source>
        <dbReference type="Proteomes" id="UP000254701"/>
    </source>
</evidence>
<feature type="domain" description="Glycosyltransferase subfamily 4-like N-terminal" evidence="1">
    <location>
        <begin position="13"/>
        <end position="154"/>
    </location>
</feature>
<dbReference type="Gene3D" id="3.40.50.2000">
    <property type="entry name" value="Glycogen Phosphorylase B"/>
    <property type="match status" value="2"/>
</dbReference>
<gene>
    <name evidence="2" type="primary">mfpsA_1</name>
    <name evidence="2" type="ORF">NCTC10684_02171</name>
</gene>
<dbReference type="EC" id="2.4.1.246" evidence="2"/>
<dbReference type="PANTHER" id="PTHR12526">
    <property type="entry name" value="GLYCOSYLTRANSFERASE"/>
    <property type="match status" value="1"/>
</dbReference>
<dbReference type="EMBL" id="UFSM01000001">
    <property type="protein sequence ID" value="SUU88939.1"/>
    <property type="molecule type" value="Genomic_DNA"/>
</dbReference>
<sequence length="363" mass="40042">MKIAHLVGHGALNGVATSSRILIQAQLDAGHEVMLVHSLGSWIEHQHFDGPIQMMGSNFATTPKEIRRVGYAIRDWGEDVVHCHGSRGNKFGLVFRCAAGTPIVMTAHARQYQLPWLFAHEVIGLSQWTVDYYVKHWLVSRRHIHLLPNMFDVGRIEPASAASRAKARATLGIRDEAFLIGSIGQLGGRKNQIDMVRVLRKLLDKGIDAELLVIGSTNQGNDIMAEWDAAIAAPELQGRIHLPGLRSDALELLPAFDVFLMTSHDEQAPIAPLEAMAAELPVLSTRVGNMADLLPREQGFAIGDVDGMAAAALGLRDEAQRRAIGQAGRQEIARQLDPKRIVGEIDRIYRLAIDRSSKKRRQK</sequence>
<dbReference type="InterPro" id="IPR028098">
    <property type="entry name" value="Glyco_trans_4-like_N"/>
</dbReference>
<accession>A0A380WIW3</accession>
<proteinExistence type="predicted"/>
<dbReference type="OrthoDB" id="9807414at2"/>
<keyword evidence="2" id="KW-0328">Glycosyltransferase</keyword>
<protein>
    <submittedName>
        <fullName evidence="2">Mannosylfructose-phosphate synthase</fullName>
        <ecNumber evidence="2">2.4.1.246</ecNumber>
    </submittedName>
</protein>
<dbReference type="CDD" id="cd03801">
    <property type="entry name" value="GT4_PimA-like"/>
    <property type="match status" value="1"/>
</dbReference>
<keyword evidence="2" id="KW-0808">Transferase</keyword>
<name>A0A380WIW3_AMIAI</name>
<evidence type="ECO:0000313" key="2">
    <source>
        <dbReference type="EMBL" id="SUU88939.1"/>
    </source>
</evidence>